<dbReference type="PANTHER" id="PTHR35802">
    <property type="entry name" value="PROTEASE SYNTHASE AND SPORULATION PROTEIN PAI 2"/>
    <property type="match status" value="1"/>
</dbReference>
<dbReference type="PATRIC" id="fig|1150625.3.peg.1349"/>
<dbReference type="AlphaFoldDB" id="A0A147K9T9"/>
<dbReference type="EMBL" id="LDYG01000024">
    <property type="protein sequence ID" value="KUP07164.1"/>
    <property type="molecule type" value="Genomic_DNA"/>
</dbReference>
<dbReference type="PIRSF" id="PIRSF010372">
    <property type="entry name" value="PaiB"/>
    <property type="match status" value="1"/>
</dbReference>
<dbReference type="PANTHER" id="PTHR35802:SF1">
    <property type="entry name" value="PROTEASE SYNTHASE AND SPORULATION PROTEIN PAI 2"/>
    <property type="match status" value="1"/>
</dbReference>
<protein>
    <recommendedName>
        <fullName evidence="3">Transcriptional regulator</fullName>
    </recommendedName>
</protein>
<comment type="caution">
    <text evidence="1">The sequence shown here is derived from an EMBL/GenBank/DDBJ whole genome shotgun (WGS) entry which is preliminary data.</text>
</comment>
<keyword evidence="2" id="KW-1185">Reference proteome</keyword>
<dbReference type="InterPro" id="IPR007396">
    <property type="entry name" value="TR_PAI2-type"/>
</dbReference>
<organism evidence="1 2">
    <name type="scientific">Bacillus coahuilensis p1.1.43</name>
    <dbReference type="NCBI Taxonomy" id="1150625"/>
    <lineage>
        <taxon>Bacteria</taxon>
        <taxon>Bacillati</taxon>
        <taxon>Bacillota</taxon>
        <taxon>Bacilli</taxon>
        <taxon>Bacillales</taxon>
        <taxon>Bacillaceae</taxon>
        <taxon>Bacillus</taxon>
    </lineage>
</organism>
<reference evidence="1 2" key="1">
    <citation type="journal article" date="2016" name="Front. Microbiol.">
        <title>Microevolution Analysis of Bacillus coahuilensis Unveils Differences in Phosphorus Acquisition Strategies and Their Regulation.</title>
        <authorList>
            <person name="Gomez-Lunar Z."/>
            <person name="Hernandez-Gonzalez I."/>
            <person name="Rodriguez-Torres M.D."/>
            <person name="Souza V."/>
            <person name="Olmedo-Alvarez G."/>
        </authorList>
    </citation>
    <scope>NUCLEOTIDE SEQUENCE [LARGE SCALE GENOMIC DNA]</scope>
    <source>
        <strain evidence="2">p1.1.43</strain>
    </source>
</reference>
<accession>A0A147K9T9</accession>
<dbReference type="Gene3D" id="2.30.110.10">
    <property type="entry name" value="Electron Transport, Fmn-binding Protein, Chain A"/>
    <property type="match status" value="1"/>
</dbReference>
<evidence type="ECO:0000313" key="2">
    <source>
        <dbReference type="Proteomes" id="UP000074108"/>
    </source>
</evidence>
<dbReference type="SUPFAM" id="SSF50475">
    <property type="entry name" value="FMN-binding split barrel"/>
    <property type="match status" value="1"/>
</dbReference>
<dbReference type="OrthoDB" id="9794948at2"/>
<sequence>MYSNKDYVSNDKAKLIEIIKAYPFATLFSIHNDEPIATHLPFIVDSSKNEIHSHIALHNKQADSLIHQPVLVVFQGDSSYISPSWYEKQDTVPTWNYVAVHVSGVAQKLNPLELKDSLQQLLFEHEPPTSTYTYDVVDPAYFDRLQSAILGFKLSLSKMEGIIKMSQDHSRERRERIIEHLEEMGSPVAEWMKKER</sequence>
<proteinExistence type="predicted"/>
<dbReference type="RefSeq" id="WP_059350789.1">
    <property type="nucleotide sequence ID" value="NZ_LDYG01000024.1"/>
</dbReference>
<evidence type="ECO:0000313" key="1">
    <source>
        <dbReference type="EMBL" id="KUP07164.1"/>
    </source>
</evidence>
<evidence type="ECO:0008006" key="3">
    <source>
        <dbReference type="Google" id="ProtNLM"/>
    </source>
</evidence>
<dbReference type="Pfam" id="PF04299">
    <property type="entry name" value="FMN_bind_2"/>
    <property type="match status" value="1"/>
</dbReference>
<dbReference type="InterPro" id="IPR012349">
    <property type="entry name" value="Split_barrel_FMN-bd"/>
</dbReference>
<name>A0A147K9T9_9BACI</name>
<dbReference type="STRING" id="1150625.Q75_06455"/>
<gene>
    <name evidence="1" type="ORF">Q75_06455</name>
</gene>
<dbReference type="Proteomes" id="UP000074108">
    <property type="component" value="Unassembled WGS sequence"/>
</dbReference>